<dbReference type="RefSeq" id="XP_068367689.1">
    <property type="nucleotide sequence ID" value="XM_068514580.1"/>
</dbReference>
<name>A0A1J4KTD9_9EUKA</name>
<reference evidence="1" key="1">
    <citation type="submission" date="2016-10" db="EMBL/GenBank/DDBJ databases">
        <authorList>
            <person name="Benchimol M."/>
            <person name="Almeida L.G."/>
            <person name="Vasconcelos A.T."/>
            <person name="Perreira-Neves A."/>
            <person name="Rosa I.A."/>
            <person name="Tasca T."/>
            <person name="Bogo M.R."/>
            <person name="de Souza W."/>
        </authorList>
    </citation>
    <scope>NUCLEOTIDE SEQUENCE [LARGE SCALE GENOMIC DNA]</scope>
    <source>
        <strain evidence="1">K</strain>
    </source>
</reference>
<dbReference type="GeneID" id="94849284"/>
<dbReference type="VEuPathDB" id="TrichDB:TRFO_42997"/>
<dbReference type="InterPro" id="IPR032675">
    <property type="entry name" value="LRR_dom_sf"/>
</dbReference>
<protein>
    <submittedName>
        <fullName evidence="1">Uncharacterized protein</fullName>
    </submittedName>
</protein>
<accession>A0A1J4KTD9</accession>
<evidence type="ECO:0000313" key="1">
    <source>
        <dbReference type="EMBL" id="OHT14553.1"/>
    </source>
</evidence>
<dbReference type="EMBL" id="MLAK01000352">
    <property type="protein sequence ID" value="OHT14553.1"/>
    <property type="molecule type" value="Genomic_DNA"/>
</dbReference>
<keyword evidence="2" id="KW-1185">Reference proteome</keyword>
<dbReference type="Gene3D" id="3.80.10.10">
    <property type="entry name" value="Ribonuclease Inhibitor"/>
    <property type="match status" value="1"/>
</dbReference>
<dbReference type="Proteomes" id="UP000179807">
    <property type="component" value="Unassembled WGS sequence"/>
</dbReference>
<organism evidence="1 2">
    <name type="scientific">Tritrichomonas foetus</name>
    <dbReference type="NCBI Taxonomy" id="1144522"/>
    <lineage>
        <taxon>Eukaryota</taxon>
        <taxon>Metamonada</taxon>
        <taxon>Parabasalia</taxon>
        <taxon>Tritrichomonadida</taxon>
        <taxon>Tritrichomonadidae</taxon>
        <taxon>Tritrichomonas</taxon>
    </lineage>
</organism>
<proteinExistence type="predicted"/>
<gene>
    <name evidence="1" type="ORF">TRFO_42997</name>
</gene>
<sequence>MSKSKFAFGSLNFIVNKDGTATLAKSPNAKNIVTVPPYAVYNGNPIPVVELAESAFHQTKVSSIIFPNDSLVTKLGANCFSFSDITKLFFLQIFKQLEVNG</sequence>
<dbReference type="AlphaFoldDB" id="A0A1J4KTD9"/>
<comment type="caution">
    <text evidence="1">The sequence shown here is derived from an EMBL/GenBank/DDBJ whole genome shotgun (WGS) entry which is preliminary data.</text>
</comment>
<evidence type="ECO:0000313" key="2">
    <source>
        <dbReference type="Proteomes" id="UP000179807"/>
    </source>
</evidence>